<sequence>MRCSGVGRSALVVAVLVVAVQDGGCGQRAVLLRAEAALAESVIHNIVPVPDLALEPAVARRRRGLVHGHQRALGRRHALGVHQPPGLVLDRRSRRRWRVRVRRAVQLLRGQLSADRVPVVLRLLLPIVLRHRRCIAASRPAVDVITCDSAASDELGSAIEYSPAPSSYTGCSVSYICCPSCMISPSACLSMISPSYAYSPWCPSSSICPPFSCVARIDPASAYSPWAASPCSPAVISTSPMSYCSYSCSYCASSSSPPLPCSTISYVSPVSASLTASAICVAISVSFSSASDVSLPEYTGSCALISDSSPVPSTAASSSPAATSAGAGLFAVN</sequence>
<organism evidence="2 3">
    <name type="scientific">Linderina pennispora</name>
    <dbReference type="NCBI Taxonomy" id="61395"/>
    <lineage>
        <taxon>Eukaryota</taxon>
        <taxon>Fungi</taxon>
        <taxon>Fungi incertae sedis</taxon>
        <taxon>Zoopagomycota</taxon>
        <taxon>Kickxellomycotina</taxon>
        <taxon>Kickxellomycetes</taxon>
        <taxon>Kickxellales</taxon>
        <taxon>Kickxellaceae</taxon>
        <taxon>Linderina</taxon>
    </lineage>
</organism>
<feature type="signal peptide" evidence="1">
    <location>
        <begin position="1"/>
        <end position="26"/>
    </location>
</feature>
<dbReference type="Proteomes" id="UP000193922">
    <property type="component" value="Unassembled WGS sequence"/>
</dbReference>
<accession>A0A1Y1W318</accession>
<dbReference type="GeneID" id="63808254"/>
<reference evidence="2 3" key="1">
    <citation type="submission" date="2016-07" db="EMBL/GenBank/DDBJ databases">
        <title>Pervasive Adenine N6-methylation of Active Genes in Fungi.</title>
        <authorList>
            <consortium name="DOE Joint Genome Institute"/>
            <person name="Mondo S.J."/>
            <person name="Dannebaum R.O."/>
            <person name="Kuo R.C."/>
            <person name="Labutti K."/>
            <person name="Haridas S."/>
            <person name="Kuo A."/>
            <person name="Salamov A."/>
            <person name="Ahrendt S.R."/>
            <person name="Lipzen A."/>
            <person name="Sullivan W."/>
            <person name="Andreopoulos W.B."/>
            <person name="Clum A."/>
            <person name="Lindquist E."/>
            <person name="Daum C."/>
            <person name="Ramamoorthy G.K."/>
            <person name="Gryganskyi A."/>
            <person name="Culley D."/>
            <person name="Magnuson J.K."/>
            <person name="James T.Y."/>
            <person name="O'Malley M.A."/>
            <person name="Stajich J.E."/>
            <person name="Spatafora J.W."/>
            <person name="Visel A."/>
            <person name="Grigoriev I.V."/>
        </authorList>
    </citation>
    <scope>NUCLEOTIDE SEQUENCE [LARGE SCALE GENOMIC DNA]</scope>
    <source>
        <strain evidence="2 3">ATCC 12442</strain>
    </source>
</reference>
<keyword evidence="3" id="KW-1185">Reference proteome</keyword>
<dbReference type="STRING" id="61395.A0A1Y1W318"/>
<dbReference type="AlphaFoldDB" id="A0A1Y1W318"/>
<feature type="chain" id="PRO_5012033541" evidence="1">
    <location>
        <begin position="27"/>
        <end position="333"/>
    </location>
</feature>
<evidence type="ECO:0000313" key="2">
    <source>
        <dbReference type="EMBL" id="ORX67939.1"/>
    </source>
</evidence>
<evidence type="ECO:0000313" key="3">
    <source>
        <dbReference type="Proteomes" id="UP000193922"/>
    </source>
</evidence>
<dbReference type="RefSeq" id="XP_040741785.1">
    <property type="nucleotide sequence ID" value="XM_040891606.1"/>
</dbReference>
<gene>
    <name evidence="2" type="ORF">DL89DRAFT_38813</name>
</gene>
<keyword evidence="1" id="KW-0732">Signal</keyword>
<name>A0A1Y1W318_9FUNG</name>
<proteinExistence type="predicted"/>
<evidence type="ECO:0000256" key="1">
    <source>
        <dbReference type="SAM" id="SignalP"/>
    </source>
</evidence>
<protein>
    <submittedName>
        <fullName evidence="2">Uncharacterized protein</fullName>
    </submittedName>
</protein>
<comment type="caution">
    <text evidence="2">The sequence shown here is derived from an EMBL/GenBank/DDBJ whole genome shotgun (WGS) entry which is preliminary data.</text>
</comment>
<dbReference type="EMBL" id="MCFD01000011">
    <property type="protein sequence ID" value="ORX67939.1"/>
    <property type="molecule type" value="Genomic_DNA"/>
</dbReference>